<feature type="transmembrane region" description="Helical" evidence="7">
    <location>
        <begin position="190"/>
        <end position="210"/>
    </location>
</feature>
<evidence type="ECO:0000313" key="10">
    <source>
        <dbReference type="EMBL" id="CAA9486340.1"/>
    </source>
</evidence>
<accession>A0A6J4S164</accession>
<dbReference type="GO" id="GO:0004190">
    <property type="term" value="F:aspartic-type endopeptidase activity"/>
    <property type="evidence" value="ECO:0007669"/>
    <property type="project" value="UniProtKB-EC"/>
</dbReference>
<evidence type="ECO:0000256" key="5">
    <source>
        <dbReference type="ARBA" id="ARBA00022989"/>
    </source>
</evidence>
<feature type="transmembrane region" description="Helical" evidence="7">
    <location>
        <begin position="151"/>
        <end position="169"/>
    </location>
</feature>
<evidence type="ECO:0000256" key="3">
    <source>
        <dbReference type="ARBA" id="ARBA00022475"/>
    </source>
</evidence>
<keyword evidence="10" id="KW-0808">Transferase</keyword>
<dbReference type="GO" id="GO:0005886">
    <property type="term" value="C:plasma membrane"/>
    <property type="evidence" value="ECO:0007669"/>
    <property type="project" value="UniProtKB-SubCell"/>
</dbReference>
<evidence type="ECO:0000256" key="2">
    <source>
        <dbReference type="ARBA" id="ARBA00005801"/>
    </source>
</evidence>
<dbReference type="GO" id="GO:0032259">
    <property type="term" value="P:methylation"/>
    <property type="evidence" value="ECO:0007669"/>
    <property type="project" value="UniProtKB-KW"/>
</dbReference>
<dbReference type="Pfam" id="PF01478">
    <property type="entry name" value="Peptidase_A24"/>
    <property type="match status" value="1"/>
</dbReference>
<dbReference type="PANTHER" id="PTHR30487:SF0">
    <property type="entry name" value="PREPILIN LEADER PEPTIDASE_N-METHYLTRANSFERASE-RELATED"/>
    <property type="match status" value="1"/>
</dbReference>
<comment type="subcellular location">
    <subcellularLocation>
        <location evidence="1">Cell membrane</location>
        <topology evidence="1">Multi-pass membrane protein</topology>
    </subcellularLocation>
</comment>
<dbReference type="InterPro" id="IPR010627">
    <property type="entry name" value="Prepilin_pept_A24_N"/>
</dbReference>
<evidence type="ECO:0000256" key="6">
    <source>
        <dbReference type="ARBA" id="ARBA00023136"/>
    </source>
</evidence>
<dbReference type="Pfam" id="PF06750">
    <property type="entry name" value="A24_N_bact"/>
    <property type="match status" value="1"/>
</dbReference>
<keyword evidence="5 7" id="KW-1133">Transmembrane helix</keyword>
<feature type="transmembrane region" description="Helical" evidence="7">
    <location>
        <begin position="222"/>
        <end position="240"/>
    </location>
</feature>
<keyword evidence="10" id="KW-0378">Hydrolase</keyword>
<dbReference type="EC" id="3.4.23.43" evidence="10"/>
<keyword evidence="4 7" id="KW-0812">Transmembrane</keyword>
<comment type="similarity">
    <text evidence="2">Belongs to the peptidase A24 family.</text>
</comment>
<dbReference type="EC" id="2.1.1.-" evidence="10"/>
<evidence type="ECO:0000256" key="7">
    <source>
        <dbReference type="SAM" id="Phobius"/>
    </source>
</evidence>
<name>A0A6J4S164_9ACTN</name>
<dbReference type="GO" id="GO:0008168">
    <property type="term" value="F:methyltransferase activity"/>
    <property type="evidence" value="ECO:0007669"/>
    <property type="project" value="UniProtKB-KW"/>
</dbReference>
<dbReference type="EMBL" id="CADCVO010000229">
    <property type="protein sequence ID" value="CAA9486340.1"/>
    <property type="molecule type" value="Genomic_DNA"/>
</dbReference>
<feature type="domain" description="Prepilin peptidase A24 N-terminal" evidence="9">
    <location>
        <begin position="12"/>
        <end position="91"/>
    </location>
</feature>
<protein>
    <submittedName>
        <fullName evidence="10">Leader peptidase (Prepilin peptidase) / N-methyltransferase</fullName>
        <ecNumber evidence="10">2.1.1.-</ecNumber>
        <ecNumber evidence="10">3.4.23.43</ecNumber>
    </submittedName>
</protein>
<keyword evidence="3" id="KW-1003">Cell membrane</keyword>
<evidence type="ECO:0000256" key="1">
    <source>
        <dbReference type="ARBA" id="ARBA00004651"/>
    </source>
</evidence>
<keyword evidence="6 7" id="KW-0472">Membrane</keyword>
<evidence type="ECO:0000259" key="8">
    <source>
        <dbReference type="Pfam" id="PF01478"/>
    </source>
</evidence>
<gene>
    <name evidence="10" type="ORF">AVDCRST_MAG13-1475</name>
</gene>
<dbReference type="GO" id="GO:0006465">
    <property type="term" value="P:signal peptide processing"/>
    <property type="evidence" value="ECO:0007669"/>
    <property type="project" value="TreeGrafter"/>
</dbReference>
<keyword evidence="10" id="KW-0489">Methyltransferase</keyword>
<dbReference type="PANTHER" id="PTHR30487">
    <property type="entry name" value="TYPE 4 PREPILIN-LIKE PROTEINS LEADER PEPTIDE-PROCESSING ENZYME"/>
    <property type="match status" value="1"/>
</dbReference>
<feature type="domain" description="Prepilin type IV endopeptidase peptidase" evidence="8">
    <location>
        <begin position="105"/>
        <end position="206"/>
    </location>
</feature>
<proteinExistence type="inferred from homology"/>
<organism evidence="10">
    <name type="scientific">uncultured Solirubrobacteraceae bacterium</name>
    <dbReference type="NCBI Taxonomy" id="1162706"/>
    <lineage>
        <taxon>Bacteria</taxon>
        <taxon>Bacillati</taxon>
        <taxon>Actinomycetota</taxon>
        <taxon>Thermoleophilia</taxon>
        <taxon>Solirubrobacterales</taxon>
        <taxon>Solirubrobacteraceae</taxon>
        <taxon>environmental samples</taxon>
    </lineage>
</organism>
<sequence length="251" mass="25863">MLPILVLTLAAGLAIGSFLNVVAWRLPRGESLVVPASHCPGCEAPVRPRDNVPVVSWLLLKGRCRDCGTGIAARYPLVEGATALLWLAVVAATWGDPARLALGLALVTLMVPVVLIDLEHRLIPNRLTAPFAALAVVLGLALDPGRVPEQLLAGLGAGGFFLLAALAYPRGMGMGDVKLAAVMGLYLGRAVAPAIFLGLIAGVLVGAAIIARVGAAEGRKTAVPFGPFLALGAIAALFAGEPVMDAYLDRF</sequence>
<dbReference type="InterPro" id="IPR050882">
    <property type="entry name" value="Prepilin_peptidase/N-MTase"/>
</dbReference>
<evidence type="ECO:0000256" key="4">
    <source>
        <dbReference type="ARBA" id="ARBA00022692"/>
    </source>
</evidence>
<dbReference type="InterPro" id="IPR000045">
    <property type="entry name" value="Prepilin_IV_endopep_pep"/>
</dbReference>
<reference evidence="10" key="1">
    <citation type="submission" date="2020-02" db="EMBL/GenBank/DDBJ databases">
        <authorList>
            <person name="Meier V. D."/>
        </authorList>
    </citation>
    <scope>NUCLEOTIDE SEQUENCE</scope>
    <source>
        <strain evidence="10">AVDCRST_MAG13</strain>
    </source>
</reference>
<dbReference type="Gene3D" id="1.20.120.1220">
    <property type="match status" value="1"/>
</dbReference>
<dbReference type="AlphaFoldDB" id="A0A6J4S164"/>
<evidence type="ECO:0000259" key="9">
    <source>
        <dbReference type="Pfam" id="PF06750"/>
    </source>
</evidence>
<feature type="transmembrane region" description="Helical" evidence="7">
    <location>
        <begin position="100"/>
        <end position="118"/>
    </location>
</feature>